<organism evidence="2 3">
    <name type="scientific">Eragrostis curvula</name>
    <name type="common">weeping love grass</name>
    <dbReference type="NCBI Taxonomy" id="38414"/>
    <lineage>
        <taxon>Eukaryota</taxon>
        <taxon>Viridiplantae</taxon>
        <taxon>Streptophyta</taxon>
        <taxon>Embryophyta</taxon>
        <taxon>Tracheophyta</taxon>
        <taxon>Spermatophyta</taxon>
        <taxon>Magnoliopsida</taxon>
        <taxon>Liliopsida</taxon>
        <taxon>Poales</taxon>
        <taxon>Poaceae</taxon>
        <taxon>PACMAD clade</taxon>
        <taxon>Chloridoideae</taxon>
        <taxon>Eragrostideae</taxon>
        <taxon>Eragrostidinae</taxon>
        <taxon>Eragrostis</taxon>
    </lineage>
</organism>
<dbReference type="EMBL" id="RWGY01000039">
    <property type="protein sequence ID" value="TVU11651.1"/>
    <property type="molecule type" value="Genomic_DNA"/>
</dbReference>
<proteinExistence type="predicted"/>
<reference evidence="2 3" key="1">
    <citation type="journal article" date="2019" name="Sci. Rep.">
        <title>A high-quality genome of Eragrostis curvula grass provides insights into Poaceae evolution and supports new strategies to enhance forage quality.</title>
        <authorList>
            <person name="Carballo J."/>
            <person name="Santos B.A.C.M."/>
            <person name="Zappacosta D."/>
            <person name="Garbus I."/>
            <person name="Selva J.P."/>
            <person name="Gallo C.A."/>
            <person name="Diaz A."/>
            <person name="Albertini E."/>
            <person name="Caccamo M."/>
            <person name="Echenique V."/>
        </authorList>
    </citation>
    <scope>NUCLEOTIDE SEQUENCE [LARGE SCALE GENOMIC DNA]</scope>
    <source>
        <strain evidence="3">cv. Victoria</strain>
        <tissue evidence="2">Leaf</tissue>
    </source>
</reference>
<evidence type="ECO:0000313" key="2">
    <source>
        <dbReference type="EMBL" id="TVU11651.1"/>
    </source>
</evidence>
<feature type="non-terminal residue" evidence="2">
    <location>
        <position position="1"/>
    </location>
</feature>
<name>A0A5J9TLV8_9POAL</name>
<protein>
    <submittedName>
        <fullName evidence="2">Uncharacterized protein</fullName>
    </submittedName>
</protein>
<dbReference type="Gramene" id="TVU11651">
    <property type="protein sequence ID" value="TVU11651"/>
    <property type="gene ID" value="EJB05_45248"/>
</dbReference>
<keyword evidence="3" id="KW-1185">Reference proteome</keyword>
<evidence type="ECO:0000256" key="1">
    <source>
        <dbReference type="SAM" id="MobiDB-lite"/>
    </source>
</evidence>
<comment type="caution">
    <text evidence="2">The sequence shown here is derived from an EMBL/GenBank/DDBJ whole genome shotgun (WGS) entry which is preliminary data.</text>
</comment>
<feature type="region of interest" description="Disordered" evidence="1">
    <location>
        <begin position="55"/>
        <end position="138"/>
    </location>
</feature>
<gene>
    <name evidence="2" type="ORF">EJB05_45248</name>
</gene>
<sequence>MLWLSVTGPNNGPAGSGTYVAIGGIDAGRIGSSASNRGTLTASLMVRLRLRSGCAHQSLPGRQTEKRDAGRVVQRQGRRLRPGQAHRRRPAVAHHGLRWHNGPGVRARRENERGVRRVASAPSSRSPAAGGARGRGRIGPPGAVWVWESYGGGSVLDATDARLDGEFDARWAPLVRAPGTQPPADHPAGPSTVNVLQFEVPPQGLPPRMPVATYGPTAGCYSSATLSAEATAGGCGAGRSTTTDEPSN</sequence>
<evidence type="ECO:0000313" key="3">
    <source>
        <dbReference type="Proteomes" id="UP000324897"/>
    </source>
</evidence>
<feature type="compositionally biased region" description="Low complexity" evidence="1">
    <location>
        <begin position="117"/>
        <end position="130"/>
    </location>
</feature>
<accession>A0A5J9TLV8</accession>
<dbReference type="AlphaFoldDB" id="A0A5J9TLV8"/>
<dbReference type="Proteomes" id="UP000324897">
    <property type="component" value="Chromosome 3"/>
</dbReference>
<feature type="compositionally biased region" description="Basic residues" evidence="1">
    <location>
        <begin position="76"/>
        <end position="98"/>
    </location>
</feature>